<dbReference type="Pfam" id="PF00498">
    <property type="entry name" value="FHA"/>
    <property type="match status" value="1"/>
</dbReference>
<dbReference type="PROSITE" id="PS50006">
    <property type="entry name" value="FHA_DOMAIN"/>
    <property type="match status" value="1"/>
</dbReference>
<feature type="transmembrane region" description="Helical" evidence="1">
    <location>
        <begin position="223"/>
        <end position="243"/>
    </location>
</feature>
<evidence type="ECO:0000259" key="2">
    <source>
        <dbReference type="PROSITE" id="PS50006"/>
    </source>
</evidence>
<reference evidence="3 4" key="1">
    <citation type="submission" date="2019-05" db="EMBL/GenBank/DDBJ databases">
        <title>Genome sequences of Thalassotalea litorea 1K03283.</title>
        <authorList>
            <person name="Zhang D."/>
        </authorList>
    </citation>
    <scope>NUCLEOTIDE SEQUENCE [LARGE SCALE GENOMIC DNA]</scope>
    <source>
        <strain evidence="3 4">MCCC 1K03283</strain>
    </source>
</reference>
<feature type="transmembrane region" description="Helical" evidence="1">
    <location>
        <begin position="191"/>
        <end position="211"/>
    </location>
</feature>
<organism evidence="3 4">
    <name type="scientific">Thalassotalea litorea</name>
    <dbReference type="NCBI Taxonomy" id="2020715"/>
    <lineage>
        <taxon>Bacteria</taxon>
        <taxon>Pseudomonadati</taxon>
        <taxon>Pseudomonadota</taxon>
        <taxon>Gammaproteobacteria</taxon>
        <taxon>Alteromonadales</taxon>
        <taxon>Colwelliaceae</taxon>
        <taxon>Thalassotalea</taxon>
    </lineage>
</organism>
<name>A0A5R9IHW2_9GAMM</name>
<keyword evidence="1" id="KW-0472">Membrane</keyword>
<evidence type="ECO:0000313" key="4">
    <source>
        <dbReference type="Proteomes" id="UP000307790"/>
    </source>
</evidence>
<evidence type="ECO:0000256" key="1">
    <source>
        <dbReference type="SAM" id="Phobius"/>
    </source>
</evidence>
<protein>
    <submittedName>
        <fullName evidence="3">FHA domain-containing protein</fullName>
    </submittedName>
</protein>
<dbReference type="InterPro" id="IPR000253">
    <property type="entry name" value="FHA_dom"/>
</dbReference>
<dbReference type="SUPFAM" id="SSF49879">
    <property type="entry name" value="SMAD/FHA domain"/>
    <property type="match status" value="1"/>
</dbReference>
<keyword evidence="1" id="KW-0812">Transmembrane</keyword>
<dbReference type="CDD" id="cd00060">
    <property type="entry name" value="FHA"/>
    <property type="match status" value="1"/>
</dbReference>
<dbReference type="AlphaFoldDB" id="A0A5R9IHW2"/>
<dbReference type="RefSeq" id="WP_138321677.1">
    <property type="nucleotide sequence ID" value="NZ_VCBC01000023.1"/>
</dbReference>
<accession>A0A5R9IHW2</accession>
<feature type="transmembrane region" description="Helical" evidence="1">
    <location>
        <begin position="156"/>
        <end position="179"/>
    </location>
</feature>
<feature type="domain" description="FHA" evidence="2">
    <location>
        <begin position="25"/>
        <end position="73"/>
    </location>
</feature>
<keyword evidence="1" id="KW-1133">Transmembrane helix</keyword>
<dbReference type="EMBL" id="VCBC01000023">
    <property type="protein sequence ID" value="TLU59932.1"/>
    <property type="molecule type" value="Genomic_DNA"/>
</dbReference>
<dbReference type="OrthoDB" id="5762105at2"/>
<dbReference type="InterPro" id="IPR008984">
    <property type="entry name" value="SMAD_FHA_dom_sf"/>
</dbReference>
<evidence type="ECO:0000313" key="3">
    <source>
        <dbReference type="EMBL" id="TLU59932.1"/>
    </source>
</evidence>
<comment type="caution">
    <text evidence="3">The sequence shown here is derived from an EMBL/GenBank/DDBJ whole genome shotgun (WGS) entry which is preliminary data.</text>
</comment>
<keyword evidence="4" id="KW-1185">Reference proteome</keyword>
<feature type="transmembrane region" description="Helical" evidence="1">
    <location>
        <begin position="124"/>
        <end position="144"/>
    </location>
</feature>
<dbReference type="Gene3D" id="2.60.200.20">
    <property type="match status" value="1"/>
</dbReference>
<dbReference type="Proteomes" id="UP000307790">
    <property type="component" value="Unassembled WGS sequence"/>
</dbReference>
<proteinExistence type="predicted"/>
<sequence length="325" mass="36987">MELIIEEISRANKLIGRHKYQGDSLQIGRGYQNDLILSDPHVCAEHLQLRFDNEEQQWYVKDLQTLNGSVNGSGKPMVQEQKLNSGDVIRVGKSLLKFLSPTHPVAHSVKFSRMEHFVEFSGQWWVILGLIAAYTLISAFFNYISIDVREISYSKLFMDSLLESLVIPIWALIFAFIAFINKHEARLRSQIGVTFIIVSLFWVADFFEALFGFNTSDAISVEWLIFAMAVVLTFILLWFNFYIALHQKPARRFKFAAGLTALVYGGVLLISAGDEPEFNPYPEYNAQIMTPGFLLSSGETSEAYVNRSDELFTKAKEAANKKRDD</sequence>
<gene>
    <name evidence="3" type="ORF">FE810_16455</name>
</gene>